<dbReference type="Proteomes" id="UP000593567">
    <property type="component" value="Unassembled WGS sequence"/>
</dbReference>
<feature type="region of interest" description="Disordered" evidence="1">
    <location>
        <begin position="38"/>
        <end position="82"/>
    </location>
</feature>
<keyword evidence="3" id="KW-1185">Reference proteome</keyword>
<feature type="compositionally biased region" description="Acidic residues" evidence="1">
    <location>
        <begin position="237"/>
        <end position="246"/>
    </location>
</feature>
<evidence type="ECO:0000313" key="3">
    <source>
        <dbReference type="Proteomes" id="UP000593567"/>
    </source>
</evidence>
<sequence>MAEVGMTLKERMALLSSKTNNPKDELALPNGVPLAVKPVKPPLNSKPAVPANKPAISTKPSVSPNKPTGIGSKSAASGTDGTQTPIDIVLIEKRKNSLRAVDSERKLLSPAANKENSPDLPIVTDNAGKKFKKLTFVKKINKPTKCKSLLGITLPVVKLVNSETGVELRVCGGRKDETCNSNSLIKSMTEEDEELEAAVVSPPLPKPHLPKLPPPSPSAPALPNRREKPLPVPAADPGEELYDDGDAGGAAPTVEEDLQEVYEEFDDGTPITASVSTPSETPSSTLSSDKKLTKEEKEKKKKEKKEQERLQKAKSACSGSGKNMLAMQAKETVALIRKDNCPAGKWIVKNVKTQIVGLVDASNMIDLEEESIGNGSATVAVEDSEEQIYEELDL</sequence>
<name>A0A7J7JZ33_BUGNE</name>
<organism evidence="2 3">
    <name type="scientific">Bugula neritina</name>
    <name type="common">Brown bryozoan</name>
    <name type="synonym">Sertularia neritina</name>
    <dbReference type="NCBI Taxonomy" id="10212"/>
    <lineage>
        <taxon>Eukaryota</taxon>
        <taxon>Metazoa</taxon>
        <taxon>Spiralia</taxon>
        <taxon>Lophotrochozoa</taxon>
        <taxon>Bryozoa</taxon>
        <taxon>Gymnolaemata</taxon>
        <taxon>Cheilostomatida</taxon>
        <taxon>Flustrina</taxon>
        <taxon>Buguloidea</taxon>
        <taxon>Bugulidae</taxon>
        <taxon>Bugula</taxon>
    </lineage>
</organism>
<feature type="compositionally biased region" description="Low complexity" evidence="1">
    <location>
        <begin position="272"/>
        <end position="287"/>
    </location>
</feature>
<dbReference type="AlphaFoldDB" id="A0A7J7JZ33"/>
<evidence type="ECO:0000256" key="1">
    <source>
        <dbReference type="SAM" id="MobiDB-lite"/>
    </source>
</evidence>
<protein>
    <submittedName>
        <fullName evidence="2">Uncharacterized protein</fullName>
    </submittedName>
</protein>
<proteinExistence type="predicted"/>
<gene>
    <name evidence="2" type="ORF">EB796_011077</name>
</gene>
<accession>A0A7J7JZ33</accession>
<feature type="compositionally biased region" description="Pro residues" evidence="1">
    <location>
        <begin position="202"/>
        <end position="220"/>
    </location>
</feature>
<dbReference type="EMBL" id="VXIV02001684">
    <property type="protein sequence ID" value="KAF6030616.1"/>
    <property type="molecule type" value="Genomic_DNA"/>
</dbReference>
<reference evidence="2" key="1">
    <citation type="submission" date="2020-06" db="EMBL/GenBank/DDBJ databases">
        <title>Draft genome of Bugula neritina, a colonial animal packing powerful symbionts and potential medicines.</title>
        <authorList>
            <person name="Rayko M."/>
        </authorList>
    </citation>
    <scope>NUCLEOTIDE SEQUENCE [LARGE SCALE GENOMIC DNA]</scope>
    <source>
        <strain evidence="2">Kwan_BN1</strain>
    </source>
</reference>
<dbReference type="Gene3D" id="2.30.30.40">
    <property type="entry name" value="SH3 Domains"/>
    <property type="match status" value="1"/>
</dbReference>
<feature type="region of interest" description="Disordered" evidence="1">
    <location>
        <begin position="269"/>
        <end position="320"/>
    </location>
</feature>
<feature type="region of interest" description="Disordered" evidence="1">
    <location>
        <begin position="190"/>
        <end position="251"/>
    </location>
</feature>
<comment type="caution">
    <text evidence="2">The sequence shown here is derived from an EMBL/GenBank/DDBJ whole genome shotgun (WGS) entry which is preliminary data.</text>
</comment>
<feature type="compositionally biased region" description="Basic and acidic residues" evidence="1">
    <location>
        <begin position="288"/>
        <end position="311"/>
    </location>
</feature>
<evidence type="ECO:0000313" key="2">
    <source>
        <dbReference type="EMBL" id="KAF6030616.1"/>
    </source>
</evidence>